<dbReference type="EMBL" id="QAOH01000024">
    <property type="protein sequence ID" value="PTQ66620.1"/>
    <property type="molecule type" value="Genomic_DNA"/>
</dbReference>
<proteinExistence type="predicted"/>
<reference evidence="1 2" key="1">
    <citation type="submission" date="2018-04" db="EMBL/GenBank/DDBJ databases">
        <title>Genomic Encyclopedia of Archaeal and Bacterial Type Strains, Phase II (KMG-II): from individual species to whole genera.</title>
        <authorList>
            <person name="Goeker M."/>
        </authorList>
    </citation>
    <scope>NUCLEOTIDE SEQUENCE [LARGE SCALE GENOMIC DNA]</scope>
    <source>
        <strain evidence="1 2">DSM 100434</strain>
    </source>
</reference>
<evidence type="ECO:0000313" key="1">
    <source>
        <dbReference type="EMBL" id="PTQ66620.1"/>
    </source>
</evidence>
<evidence type="ECO:0008006" key="3">
    <source>
        <dbReference type="Google" id="ProtNLM"/>
    </source>
</evidence>
<dbReference type="Proteomes" id="UP000244077">
    <property type="component" value="Unassembled WGS sequence"/>
</dbReference>
<evidence type="ECO:0000313" key="2">
    <source>
        <dbReference type="Proteomes" id="UP000244077"/>
    </source>
</evidence>
<keyword evidence="2" id="KW-1185">Reference proteome</keyword>
<name>A0A2T5H4Z4_9RHOB</name>
<sequence length="45" mass="4957">MNCVKLLGQGLMARDFDRQVAELQVRIAVLNRYTALGIPVTEPVG</sequence>
<dbReference type="AlphaFoldDB" id="A0A2T5H4Z4"/>
<comment type="caution">
    <text evidence="1">The sequence shown here is derived from an EMBL/GenBank/DDBJ whole genome shotgun (WGS) entry which is preliminary data.</text>
</comment>
<gene>
    <name evidence="1" type="ORF">C8N42_12433</name>
</gene>
<protein>
    <recommendedName>
        <fullName evidence="3">DDE family transposase</fullName>
    </recommendedName>
</protein>
<accession>A0A2T5H4Z4</accession>
<organism evidence="1 2">
    <name type="scientific">Celeribacter persicus</name>
    <dbReference type="NCBI Taxonomy" id="1651082"/>
    <lineage>
        <taxon>Bacteria</taxon>
        <taxon>Pseudomonadati</taxon>
        <taxon>Pseudomonadota</taxon>
        <taxon>Alphaproteobacteria</taxon>
        <taxon>Rhodobacterales</taxon>
        <taxon>Roseobacteraceae</taxon>
        <taxon>Celeribacter</taxon>
    </lineage>
</organism>